<protein>
    <submittedName>
        <fullName evidence="4">Acyltransferase</fullName>
    </submittedName>
</protein>
<dbReference type="PANTHER" id="PTHR23028">
    <property type="entry name" value="ACETYLTRANSFERASE"/>
    <property type="match status" value="1"/>
</dbReference>
<feature type="transmembrane region" description="Helical" evidence="1">
    <location>
        <begin position="95"/>
        <end position="115"/>
    </location>
</feature>
<proteinExistence type="predicted"/>
<dbReference type="InterPro" id="IPR043968">
    <property type="entry name" value="SGNH"/>
</dbReference>
<feature type="domain" description="SGNH" evidence="3">
    <location>
        <begin position="489"/>
        <end position="711"/>
    </location>
</feature>
<reference evidence="4" key="1">
    <citation type="submission" date="2022-10" db="EMBL/GenBank/DDBJ databases">
        <title>The complete genomes of actinobacterial strains from the NBC collection.</title>
        <authorList>
            <person name="Joergensen T.S."/>
            <person name="Alvarez Arevalo M."/>
            <person name="Sterndorff E.B."/>
            <person name="Faurdal D."/>
            <person name="Vuksanovic O."/>
            <person name="Mourched A.-S."/>
            <person name="Charusanti P."/>
            <person name="Shaw S."/>
            <person name="Blin K."/>
            <person name="Weber T."/>
        </authorList>
    </citation>
    <scope>NUCLEOTIDE SEQUENCE</scope>
    <source>
        <strain evidence="4">NBC_01482</strain>
    </source>
</reference>
<evidence type="ECO:0000259" key="3">
    <source>
        <dbReference type="Pfam" id="PF19040"/>
    </source>
</evidence>
<keyword evidence="1" id="KW-0472">Membrane</keyword>
<dbReference type="InterPro" id="IPR050879">
    <property type="entry name" value="Acyltransferase_3"/>
</dbReference>
<evidence type="ECO:0000313" key="5">
    <source>
        <dbReference type="Proteomes" id="UP001432062"/>
    </source>
</evidence>
<keyword evidence="1" id="KW-1133">Transmembrane helix</keyword>
<gene>
    <name evidence="4" type="ORF">OG563_45790</name>
</gene>
<feature type="transmembrane region" description="Helical" evidence="1">
    <location>
        <begin position="230"/>
        <end position="246"/>
    </location>
</feature>
<evidence type="ECO:0000313" key="4">
    <source>
        <dbReference type="EMBL" id="WUV46292.1"/>
    </source>
</evidence>
<feature type="transmembrane region" description="Helical" evidence="1">
    <location>
        <begin position="349"/>
        <end position="366"/>
    </location>
</feature>
<name>A0ABZ1YSN9_9NOCA</name>
<accession>A0ABZ1YSN9</accession>
<dbReference type="GO" id="GO:0016746">
    <property type="term" value="F:acyltransferase activity"/>
    <property type="evidence" value="ECO:0007669"/>
    <property type="project" value="UniProtKB-KW"/>
</dbReference>
<evidence type="ECO:0000259" key="2">
    <source>
        <dbReference type="Pfam" id="PF01757"/>
    </source>
</evidence>
<dbReference type="Pfam" id="PF19040">
    <property type="entry name" value="SGNH"/>
    <property type="match status" value="1"/>
</dbReference>
<dbReference type="PANTHER" id="PTHR23028:SF53">
    <property type="entry name" value="ACYL_TRANSF_3 DOMAIN-CONTAINING PROTEIN"/>
    <property type="match status" value="1"/>
</dbReference>
<feature type="transmembrane region" description="Helical" evidence="1">
    <location>
        <begin position="324"/>
        <end position="343"/>
    </location>
</feature>
<dbReference type="Pfam" id="PF01757">
    <property type="entry name" value="Acyl_transf_3"/>
    <property type="match status" value="1"/>
</dbReference>
<evidence type="ECO:0000256" key="1">
    <source>
        <dbReference type="SAM" id="Phobius"/>
    </source>
</evidence>
<keyword evidence="4" id="KW-0808">Transferase</keyword>
<feature type="transmembrane region" description="Helical" evidence="1">
    <location>
        <begin position="387"/>
        <end position="409"/>
    </location>
</feature>
<feature type="transmembrane region" description="Helical" evidence="1">
    <location>
        <begin position="167"/>
        <end position="184"/>
    </location>
</feature>
<feature type="transmembrane region" description="Helical" evidence="1">
    <location>
        <begin position="191"/>
        <end position="210"/>
    </location>
</feature>
<dbReference type="Proteomes" id="UP001432062">
    <property type="component" value="Chromosome"/>
</dbReference>
<feature type="transmembrane region" description="Helical" evidence="1">
    <location>
        <begin position="253"/>
        <end position="274"/>
    </location>
</feature>
<sequence>MTVAASGGLINRWADQAPNATPRGTFRPDIEGLRAGAVLAVVLFHANTPGLGGAFVGVDVFFVISGFLVTGILWREAASADTVGLLRFYGARARRLLPAAGVVVVATAIGAAVLLPPLQARQVLGDGIASALYVGNYRLALHGTDYLAGDTLPSPFQHFWSLGVEEQFYLLWPALIAGTAWFARRRGIGSAAVFPYLVVLAVVTALSFALSLTWTRTLPPWAFFSLPTRAWELGAGGMIALSVGVWSRLPKPVAAPAGWIGLTLIVAACTQLNGKTPYPGTAALLPVLGTALVIVSGCVETRFGLGRGLAAPVMRAIGRVSYSWYLWHWPVLLLAPCALGHQLGRSGSMGAVMMAGGLAMLTFWLVENPVRFAAPLRGSAARSLACGGAITAVAGGVALMLLVLIPVPVGRGAAAAALTLATPAAPATLSAVARDEAVGQLTAQTQAAVAASAEIRAVPSNLTPALADAPGDKAGVFVDGCVRSWRDVGQAECASGDPDSATTVALVGDSHAAMWHPAFESIAAQRHWRLETMAKVTCPLLGLPITSPYLGREYTECEQWRGQILTRLRAEHPRLIVVSMSRRYGADFGFVSYDQAWIDSLNRLVGQLRATGAAVLVLGSIPDPHTTVPACLSEHIDNAAACTPARPDAVDDAGMAAEHAAATTGGGQYADLTSLFCTAASCPLIIGDNLVYRDDNHLTVSYARTLGPVIAALADRALANG</sequence>
<feature type="transmembrane region" description="Helical" evidence="1">
    <location>
        <begin position="51"/>
        <end position="74"/>
    </location>
</feature>
<keyword evidence="4" id="KW-0012">Acyltransferase</keyword>
<feature type="domain" description="Acyltransferase 3" evidence="2">
    <location>
        <begin position="29"/>
        <end position="335"/>
    </location>
</feature>
<keyword evidence="1" id="KW-0812">Transmembrane</keyword>
<feature type="transmembrane region" description="Helical" evidence="1">
    <location>
        <begin position="280"/>
        <end position="303"/>
    </location>
</feature>
<dbReference type="RefSeq" id="WP_329409925.1">
    <property type="nucleotide sequence ID" value="NZ_CP109441.1"/>
</dbReference>
<keyword evidence="5" id="KW-1185">Reference proteome</keyword>
<organism evidence="4 5">
    <name type="scientific">Nocardia vinacea</name>
    <dbReference type="NCBI Taxonomy" id="96468"/>
    <lineage>
        <taxon>Bacteria</taxon>
        <taxon>Bacillati</taxon>
        <taxon>Actinomycetota</taxon>
        <taxon>Actinomycetes</taxon>
        <taxon>Mycobacteriales</taxon>
        <taxon>Nocardiaceae</taxon>
        <taxon>Nocardia</taxon>
    </lineage>
</organism>
<dbReference type="InterPro" id="IPR002656">
    <property type="entry name" value="Acyl_transf_3_dom"/>
</dbReference>
<dbReference type="EMBL" id="CP109441">
    <property type="protein sequence ID" value="WUV46292.1"/>
    <property type="molecule type" value="Genomic_DNA"/>
</dbReference>